<dbReference type="PANTHER" id="PTHR11895">
    <property type="entry name" value="TRANSAMIDASE"/>
    <property type="match status" value="1"/>
</dbReference>
<name>A0A7W3JU28_9MICO</name>
<dbReference type="InterPro" id="IPR036928">
    <property type="entry name" value="AS_sf"/>
</dbReference>
<dbReference type="Pfam" id="PF01425">
    <property type="entry name" value="Amidase"/>
    <property type="match status" value="1"/>
</dbReference>
<dbReference type="RefSeq" id="WP_182484564.1">
    <property type="nucleotide sequence ID" value="NZ_JACGWU010000003.1"/>
</dbReference>
<sequence>MVETEVVDLKEENPMVMSGSIADFRARVAADARAVSFEARRLAVETKPTLGIFWAVADDAVARSSDGPLAGIPFAVKDNVETAGLPATSGTPALLGSIPALDAEVVARIRKAGADMVGKVGMHELGFGTTSNNATFGAVHNPVDPTRVPGGSSGGSAAAVAAGIVAFAVGNDTGGSMRIPAAFCGVVGMRPTTGRYPGAGMIALSPTRDTAGIFAHTVADVAEVDAIITGDAPLLPITADQIRLGVPRPGFFDLLSAEVRVATEEAIEAFRRAGVVIIETEVVDAQAIAEAAAMPVVAYETLNGFDTYLQSLPEPFGSLTIQDVAAQVASPDVRAIMENLLAAPVSFEAYESALDAKEVLALAYANAFAKDSLDALIYPTVPVTAPVIGESTVDIDGIALPHFATTIRNTDPGSLTGQPALSIPLPRAAGQLPIGLGIEGAIGADRHVLAVAVTLEAILAGH</sequence>
<accession>A0A7W3JU28</accession>
<dbReference type="SUPFAM" id="SSF75304">
    <property type="entry name" value="Amidase signature (AS) enzymes"/>
    <property type="match status" value="1"/>
</dbReference>
<organism evidence="2 3">
    <name type="scientific">Alpinimonas psychrophila</name>
    <dbReference type="NCBI Taxonomy" id="748908"/>
    <lineage>
        <taxon>Bacteria</taxon>
        <taxon>Bacillati</taxon>
        <taxon>Actinomycetota</taxon>
        <taxon>Actinomycetes</taxon>
        <taxon>Micrococcales</taxon>
        <taxon>Microbacteriaceae</taxon>
        <taxon>Alpinimonas</taxon>
    </lineage>
</organism>
<evidence type="ECO:0000259" key="1">
    <source>
        <dbReference type="Pfam" id="PF01425"/>
    </source>
</evidence>
<dbReference type="EMBL" id="JACGWU010000003">
    <property type="protein sequence ID" value="MBA8829117.1"/>
    <property type="molecule type" value="Genomic_DNA"/>
</dbReference>
<dbReference type="AlphaFoldDB" id="A0A7W3JU28"/>
<feature type="domain" description="Amidase" evidence="1">
    <location>
        <begin position="57"/>
        <end position="449"/>
    </location>
</feature>
<evidence type="ECO:0000313" key="2">
    <source>
        <dbReference type="EMBL" id="MBA8829117.1"/>
    </source>
</evidence>
<dbReference type="GO" id="GO:0050537">
    <property type="term" value="F:mandelamide amidase activity"/>
    <property type="evidence" value="ECO:0007669"/>
    <property type="project" value="UniProtKB-EC"/>
</dbReference>
<evidence type="ECO:0000313" key="3">
    <source>
        <dbReference type="Proteomes" id="UP000524237"/>
    </source>
</evidence>
<reference evidence="2 3" key="1">
    <citation type="submission" date="2020-07" db="EMBL/GenBank/DDBJ databases">
        <title>Sequencing the genomes of 1000 actinobacteria strains.</title>
        <authorList>
            <person name="Klenk H.-P."/>
        </authorList>
    </citation>
    <scope>NUCLEOTIDE SEQUENCE [LARGE SCALE GENOMIC DNA]</scope>
    <source>
        <strain evidence="2 3">DSM 23737</strain>
    </source>
</reference>
<dbReference type="EC" id="3.5.1.86" evidence="2"/>
<dbReference type="InterPro" id="IPR020556">
    <property type="entry name" value="Amidase_CS"/>
</dbReference>
<protein>
    <submittedName>
        <fullName evidence="2">Mandelamide amidase</fullName>
        <ecNumber evidence="2">3.5.1.86</ecNumber>
    </submittedName>
</protein>
<keyword evidence="3" id="KW-1185">Reference proteome</keyword>
<dbReference type="Proteomes" id="UP000524237">
    <property type="component" value="Unassembled WGS sequence"/>
</dbReference>
<dbReference type="PROSITE" id="PS00571">
    <property type="entry name" value="AMIDASES"/>
    <property type="match status" value="1"/>
</dbReference>
<comment type="caution">
    <text evidence="2">The sequence shown here is derived from an EMBL/GenBank/DDBJ whole genome shotgun (WGS) entry which is preliminary data.</text>
</comment>
<gene>
    <name evidence="2" type="ORF">FB555_001220</name>
</gene>
<keyword evidence="2" id="KW-0378">Hydrolase</keyword>
<dbReference type="InterPro" id="IPR000120">
    <property type="entry name" value="Amidase"/>
</dbReference>
<dbReference type="Gene3D" id="3.90.1300.10">
    <property type="entry name" value="Amidase signature (AS) domain"/>
    <property type="match status" value="1"/>
</dbReference>
<dbReference type="InterPro" id="IPR023631">
    <property type="entry name" value="Amidase_dom"/>
</dbReference>
<proteinExistence type="predicted"/>
<dbReference type="PANTHER" id="PTHR11895:SF151">
    <property type="entry name" value="GLUTAMYL-TRNA(GLN) AMIDOTRANSFERASE SUBUNIT A"/>
    <property type="match status" value="1"/>
</dbReference>